<dbReference type="PANTHER" id="PTHR43806:SF11">
    <property type="entry name" value="CEREVISIN-RELATED"/>
    <property type="match status" value="1"/>
</dbReference>
<protein>
    <recommendedName>
        <fullName evidence="10">Peptidase S8/S53 domain-containing protein</fullName>
    </recommendedName>
</protein>
<dbReference type="InterPro" id="IPR022398">
    <property type="entry name" value="Peptidase_S8_His-AS"/>
</dbReference>
<evidence type="ECO:0000313" key="12">
    <source>
        <dbReference type="Proteomes" id="UP000305836"/>
    </source>
</evidence>
<dbReference type="PROSITE" id="PS51892">
    <property type="entry name" value="SUBTILASE"/>
    <property type="match status" value="1"/>
</dbReference>
<evidence type="ECO:0000256" key="7">
    <source>
        <dbReference type="RuleBase" id="RU003355"/>
    </source>
</evidence>
<dbReference type="PROSITE" id="PS00136">
    <property type="entry name" value="SUBTILASE_ASP"/>
    <property type="match status" value="1"/>
</dbReference>
<evidence type="ECO:0000256" key="9">
    <source>
        <dbReference type="SAM" id="SignalP"/>
    </source>
</evidence>
<dbReference type="Proteomes" id="UP000305836">
    <property type="component" value="Unassembled WGS sequence"/>
</dbReference>
<feature type="domain" description="Peptidase S8/S53" evidence="10">
    <location>
        <begin position="207"/>
        <end position="470"/>
    </location>
</feature>
<dbReference type="GO" id="GO:0004252">
    <property type="term" value="F:serine-type endopeptidase activity"/>
    <property type="evidence" value="ECO:0007669"/>
    <property type="project" value="UniProtKB-UniRule"/>
</dbReference>
<organism evidence="11 12">
    <name type="scientific">Kribbella jiaozuonensis</name>
    <dbReference type="NCBI Taxonomy" id="2575441"/>
    <lineage>
        <taxon>Bacteria</taxon>
        <taxon>Bacillati</taxon>
        <taxon>Actinomycetota</taxon>
        <taxon>Actinomycetes</taxon>
        <taxon>Propionibacteriales</taxon>
        <taxon>Kribbellaceae</taxon>
        <taxon>Kribbella</taxon>
    </lineage>
</organism>
<reference evidence="11 12" key="1">
    <citation type="submission" date="2019-04" db="EMBL/GenBank/DDBJ databases">
        <title>Kribbella sp. NEAU-THZ 27 nov., a novel actinomycete isolated from soil.</title>
        <authorList>
            <person name="Duan L."/>
        </authorList>
    </citation>
    <scope>NUCLEOTIDE SEQUENCE [LARGE SCALE GENOMIC DNA]</scope>
    <source>
        <strain evidence="12">NEAU-THZ27</strain>
    </source>
</reference>
<evidence type="ECO:0000256" key="4">
    <source>
        <dbReference type="ARBA" id="ARBA00022825"/>
    </source>
</evidence>
<evidence type="ECO:0000256" key="2">
    <source>
        <dbReference type="ARBA" id="ARBA00022670"/>
    </source>
</evidence>
<feature type="active site" description="Charge relay system" evidence="5 6">
    <location>
        <position position="216"/>
    </location>
</feature>
<keyword evidence="2 6" id="KW-0645">Protease</keyword>
<evidence type="ECO:0000256" key="6">
    <source>
        <dbReference type="PROSITE-ProRule" id="PRU01240"/>
    </source>
</evidence>
<dbReference type="AlphaFoldDB" id="A0A4U3M057"/>
<dbReference type="InterPro" id="IPR023827">
    <property type="entry name" value="Peptidase_S8_Asp-AS"/>
</dbReference>
<keyword evidence="3 6" id="KW-0378">Hydrolase</keyword>
<sequence>MKFTHRGTPAIAVLAVAGLVAGLGGTAHAVQSGPAATARSTAGKDVSVTLITGDRVVLPGGDLTKATIEPGAGRQHVGFTTYRVRNHSYVIPADVTKAVGDGKIDRRLFDVAELVKDKYDDASTSTIPVLTTYAGTAKRAVPAGTRVTRQLPSIGGAAMKVNKSDAKTFMSSGGFTKLWLDGKRKVLLDQSVPQIGGPVAWQAGYTGKGVSVAVLDTGIDATHPDLATQVVGEKNFTTESADDLVGHGTHVASTIAGTGAASDGRYKGVAPDARLYDGKICEVFGCDESAILAGMEWAATDVKAKIVNLSIGGQDTPELDPVEEAVNRLTAETGTLFVVAAGNSGPGDGTIESPGSADAALTVGNVTKQDQLNPTSSRGPRTGDSALKPDVTAPGTDIVAAKSKDSTIGEPVGDKYLRLSGTSMATPHTAGAAAILLQEHPSWTPAELKAALMGSAKVAADQTSFQQGAGRIDLTTAIKQSVVSEPGSVSFGKASFPHTDDQPVTREVTYRNLGDAAVTLSLSSVLNGPDGTAAPAGGLKLSADSVTVPAGGTASVQATSDTSLGGADGLYSGRITATGGGQTVVVPLGVDKEVPTYTLTVKLIKPNGAPDPDYPVSVTGVDNDENDMISPDENGTVTLRLRQGEYVLNQFQEFERGTEDWIFFTLLAPSVKLTGDQTVVLDARKAKPVTTSVPNAGAVQANSDIGFDRTIKGGVYTYSAGGFLSGTMFTYNAGPKLPASELTGHVMSQWGVPGADGLFTNTPYLYGIANFQPGDFPTGFDRKVKQSDLATVDATVNATAEARVFKTLSAVGPTGDGGWARVIRLDVPRTIRYYVDQTPYGWSGTTDEDTDGSEFPFGKWHLEGKPVIYKAGRHYQERWNAAAFGPSVFGYTGRSADRMDIYLNTLTDADGHSGYIDSKSASTTLYRDGTEIGSADGFGISATGLPAGKASYKLVATATQDVWPVSTRMDLEATFTSSADQSNIAIHTVGFQPDVDGNNTMVRKPVTVLPFTADGAKTVKVQYSDNGGATWKQAPVAGNKAIFPTPAGNTISLRSIATDAAGNSTTQTVIAAYSMR</sequence>
<evidence type="ECO:0000256" key="3">
    <source>
        <dbReference type="ARBA" id="ARBA00022801"/>
    </source>
</evidence>
<dbReference type="InterPro" id="IPR036852">
    <property type="entry name" value="Peptidase_S8/S53_dom_sf"/>
</dbReference>
<proteinExistence type="inferred from homology"/>
<comment type="caution">
    <text evidence="11">The sequence shown here is derived from an EMBL/GenBank/DDBJ whole genome shotgun (WGS) entry which is preliminary data.</text>
</comment>
<dbReference type="RefSeq" id="WP_137252746.1">
    <property type="nucleotide sequence ID" value="NZ_JBHSPQ010000004.1"/>
</dbReference>
<dbReference type="PROSITE" id="PS00138">
    <property type="entry name" value="SUBTILASE_SER"/>
    <property type="match status" value="1"/>
</dbReference>
<dbReference type="PROSITE" id="PS00137">
    <property type="entry name" value="SUBTILASE_HIS"/>
    <property type="match status" value="1"/>
</dbReference>
<dbReference type="SUPFAM" id="SSF52743">
    <property type="entry name" value="Subtilisin-like"/>
    <property type="match status" value="1"/>
</dbReference>
<dbReference type="OrthoDB" id="614750at2"/>
<accession>A0A4U3M057</accession>
<evidence type="ECO:0000256" key="5">
    <source>
        <dbReference type="PIRSR" id="PIRSR615500-1"/>
    </source>
</evidence>
<evidence type="ECO:0000256" key="1">
    <source>
        <dbReference type="ARBA" id="ARBA00011073"/>
    </source>
</evidence>
<feature type="compositionally biased region" description="Polar residues" evidence="8">
    <location>
        <begin position="367"/>
        <end position="379"/>
    </location>
</feature>
<keyword evidence="4 6" id="KW-0720">Serine protease</keyword>
<dbReference type="InterPro" id="IPR050131">
    <property type="entry name" value="Peptidase_S8_subtilisin-like"/>
</dbReference>
<dbReference type="InterPro" id="IPR015500">
    <property type="entry name" value="Peptidase_S8_subtilisin-rel"/>
</dbReference>
<name>A0A4U3M057_9ACTN</name>
<dbReference type="Pfam" id="PF00082">
    <property type="entry name" value="Peptidase_S8"/>
    <property type="match status" value="1"/>
</dbReference>
<feature type="active site" description="Charge relay system" evidence="5 6">
    <location>
        <position position="247"/>
    </location>
</feature>
<dbReference type="Gene3D" id="3.40.50.200">
    <property type="entry name" value="Peptidase S8/S53 domain"/>
    <property type="match status" value="1"/>
</dbReference>
<dbReference type="InterPro" id="IPR000209">
    <property type="entry name" value="Peptidase_S8/S53_dom"/>
</dbReference>
<keyword evidence="9" id="KW-0732">Signal</keyword>
<keyword evidence="12" id="KW-1185">Reference proteome</keyword>
<dbReference type="GO" id="GO:0006508">
    <property type="term" value="P:proteolysis"/>
    <property type="evidence" value="ECO:0007669"/>
    <property type="project" value="UniProtKB-KW"/>
</dbReference>
<dbReference type="InterPro" id="IPR023828">
    <property type="entry name" value="Peptidase_S8_Ser-AS"/>
</dbReference>
<evidence type="ECO:0000259" key="10">
    <source>
        <dbReference type="Pfam" id="PF00082"/>
    </source>
</evidence>
<comment type="similarity">
    <text evidence="1 6 7">Belongs to the peptidase S8 family.</text>
</comment>
<gene>
    <name evidence="11" type="ORF">FDA38_04275</name>
</gene>
<dbReference type="PRINTS" id="PR00723">
    <property type="entry name" value="SUBTILISIN"/>
</dbReference>
<feature type="active site" description="Charge relay system" evidence="5 6">
    <location>
        <position position="423"/>
    </location>
</feature>
<feature type="signal peptide" evidence="9">
    <location>
        <begin position="1"/>
        <end position="29"/>
    </location>
</feature>
<dbReference type="EMBL" id="SZPZ01000001">
    <property type="protein sequence ID" value="TKK82045.1"/>
    <property type="molecule type" value="Genomic_DNA"/>
</dbReference>
<feature type="region of interest" description="Disordered" evidence="8">
    <location>
        <begin position="367"/>
        <end position="393"/>
    </location>
</feature>
<evidence type="ECO:0000313" key="11">
    <source>
        <dbReference type="EMBL" id="TKK82045.1"/>
    </source>
</evidence>
<feature type="chain" id="PRO_5020875932" description="Peptidase S8/S53 domain-containing protein" evidence="9">
    <location>
        <begin position="30"/>
        <end position="1076"/>
    </location>
</feature>
<dbReference type="PANTHER" id="PTHR43806">
    <property type="entry name" value="PEPTIDASE S8"/>
    <property type="match status" value="1"/>
</dbReference>
<evidence type="ECO:0000256" key="8">
    <source>
        <dbReference type="SAM" id="MobiDB-lite"/>
    </source>
</evidence>